<organism evidence="1 2">
    <name type="scientific">Escherichia phage 121Q</name>
    <dbReference type="NCBI Taxonomy" id="1555202"/>
    <lineage>
        <taxon>Viruses</taxon>
        <taxon>Duplodnaviria</taxon>
        <taxon>Heunggongvirae</taxon>
        <taxon>Uroviricota</taxon>
        <taxon>Caudoviricetes</taxon>
        <taxon>Asteriusvirus</taxon>
        <taxon>Asteriusvirus av121Q</taxon>
    </lineage>
</organism>
<gene>
    <name evidence="1" type="primary">244</name>
    <name evidence="1" type="ORF">PBI_121Q_244</name>
</gene>
<dbReference type="SMR" id="A0A097EXF9"/>
<evidence type="ECO:0000313" key="1">
    <source>
        <dbReference type="EMBL" id="AIT14134.1"/>
    </source>
</evidence>
<evidence type="ECO:0000313" key="2">
    <source>
        <dbReference type="Proteomes" id="UP000029889"/>
    </source>
</evidence>
<dbReference type="GeneID" id="22111284"/>
<reference evidence="1 2" key="1">
    <citation type="submission" date="2014-09" db="EMBL/GenBank/DDBJ databases">
        <authorList>
            <person name="Lapin J.S."/>
            <person name="Pope W.H."/>
            <person name="Hua J."/>
            <person name="Ford M.E."/>
            <person name="Conway J.F."/>
            <person name="Hatfull G.F."/>
            <person name="Hendrix R.W."/>
        </authorList>
    </citation>
    <scope>NUCLEOTIDE SEQUENCE [LARGE SCALE GENOMIC DNA]</scope>
</reference>
<protein>
    <submittedName>
        <fullName evidence="1">Putative DNA condensation protein</fullName>
    </submittedName>
</protein>
<dbReference type="InterPro" id="IPR009091">
    <property type="entry name" value="RCC1/BLIP-II"/>
</dbReference>
<dbReference type="SUPFAM" id="SSF50985">
    <property type="entry name" value="RCC1/BLIP-II"/>
    <property type="match status" value="1"/>
</dbReference>
<dbReference type="RefSeq" id="YP_009101831.1">
    <property type="nucleotide sequence ID" value="NC_025447.1"/>
</dbReference>
<dbReference type="KEGG" id="vg:22111284"/>
<proteinExistence type="predicted"/>
<dbReference type="Proteomes" id="UP000029889">
    <property type="component" value="Segment"/>
</dbReference>
<keyword evidence="2" id="KW-1185">Reference proteome</keyword>
<name>A0A097EXF9_9CAUD</name>
<sequence length="396" mass="43082">MLPFARMMNYGNIAPVPLKIKKIIPTDLDVVVLYTDGQLYARGTNSFGKFGRGNNTALKSWTLIRENVNDCWLTQGTLLVKDNDSNYYYCGYGSHIGLSTSTTTFLSYNQYIQNLYTQSSSTSIKQMYAGTTWFTFLMDNNTIWSTGWNSARQFADGTGTTYEITDGSFVKAVTPNVDIAQIQSTNNCVLLFDKQNNLYIGGVTSGISSATTWTSYNEYTLYQPNTTYTKTLQYTGCSTGAVSALVENPNTGARQFLVGGLANNGAWGNNTTSSTVNGVLGNNSTTLPPGTLYSIHTGYPTQSSILITSTGVYATGLNASAYAGSLGVGSNVTIGKFTACPLPSGITYSMYDKIKIYRGSYRTFLTADMKNIYSTGTYDDGGPTTNRYVLDTPRQL</sequence>
<dbReference type="EMBL" id="KM507819">
    <property type="protein sequence ID" value="AIT14134.1"/>
    <property type="molecule type" value="Genomic_DNA"/>
</dbReference>
<dbReference type="Gene3D" id="2.130.10.30">
    <property type="entry name" value="Regulator of chromosome condensation 1/beta-lactamase-inhibitor protein II"/>
    <property type="match status" value="1"/>
</dbReference>
<accession>A0A097EXF9</accession>
<dbReference type="OrthoDB" id="34921at35237"/>